<dbReference type="AlphaFoldDB" id="A0A0K3NHN2"/>
<dbReference type="Proteomes" id="UP000310671">
    <property type="component" value="Plasmid rcs37_pi"/>
</dbReference>
<name>A0A0K3NHN2_ECOLX</name>
<organism evidence="1 2">
    <name type="scientific">Escherichia coli</name>
    <dbReference type="NCBI Taxonomy" id="562"/>
    <lineage>
        <taxon>Bacteria</taxon>
        <taxon>Pseudomonadati</taxon>
        <taxon>Pseudomonadota</taxon>
        <taxon>Gammaproteobacteria</taxon>
        <taxon>Enterobacterales</taxon>
        <taxon>Enterobacteriaceae</taxon>
        <taxon>Escherichia</taxon>
    </lineage>
</organism>
<accession>A0A0K3NHN2</accession>
<dbReference type="RefSeq" id="WP_052895112.1">
    <property type="nucleotide sequence ID" value="NZ_CP054168.1"/>
</dbReference>
<evidence type="ECO:0000313" key="2">
    <source>
        <dbReference type="Proteomes" id="UP000310671"/>
    </source>
</evidence>
<protein>
    <submittedName>
        <fullName evidence="1">Uncharacterized protein</fullName>
    </submittedName>
</protein>
<sequence>MALVRSGNKSKIFEADKKFNSVFDTEYQPGETCEYEGIYKCTGCGKEVTIAGGKTIPPQNHHQHTPEQGNIRWQLFVYAQ</sequence>
<evidence type="ECO:0000313" key="1">
    <source>
        <dbReference type="EMBL" id="SPD96961.1"/>
    </source>
</evidence>
<gene>
    <name evidence="1" type="ORF">RCS37_PI0001</name>
</gene>
<geneLocation type="plasmid" evidence="2">
    <name>rcs37_pi</name>
</geneLocation>
<dbReference type="EMBL" id="LT985230">
    <property type="protein sequence ID" value="SPD96961.1"/>
    <property type="molecule type" value="Genomic_DNA"/>
</dbReference>
<keyword evidence="1" id="KW-0614">Plasmid</keyword>
<reference evidence="2" key="1">
    <citation type="submission" date="2018-02" db="EMBL/GenBank/DDBJ databases">
        <authorList>
            <person name="Cea G.-C."/>
            <person name="William W."/>
        </authorList>
    </citation>
    <scope>NUCLEOTIDE SEQUENCE [LARGE SCALE GENOMIC DNA]</scope>
    <source>
        <strain evidence="2">730</strain>
        <plasmid evidence="2">rcs37_pi</plasmid>
    </source>
</reference>
<proteinExistence type="predicted"/>